<dbReference type="InterPro" id="IPR019885">
    <property type="entry name" value="Tscrpt_reg_HTH_AsnC-type_CS"/>
</dbReference>
<dbReference type="GO" id="GO:0005829">
    <property type="term" value="C:cytosol"/>
    <property type="evidence" value="ECO:0007669"/>
    <property type="project" value="TreeGrafter"/>
</dbReference>
<name>A0A5C0B551_9BURK</name>
<dbReference type="AlphaFoldDB" id="A0A5C0B551"/>
<dbReference type="SMART" id="SM00344">
    <property type="entry name" value="HTH_ASNC"/>
    <property type="match status" value="1"/>
</dbReference>
<dbReference type="PRINTS" id="PR00033">
    <property type="entry name" value="HTHASNC"/>
</dbReference>
<dbReference type="Gene3D" id="3.30.70.920">
    <property type="match status" value="1"/>
</dbReference>
<dbReference type="CDD" id="cd00090">
    <property type="entry name" value="HTH_ARSR"/>
    <property type="match status" value="1"/>
</dbReference>
<dbReference type="GO" id="GO:0043200">
    <property type="term" value="P:response to amino acid"/>
    <property type="evidence" value="ECO:0007669"/>
    <property type="project" value="TreeGrafter"/>
</dbReference>
<organism evidence="5 6">
    <name type="scientific">Pigmentiphaga aceris</name>
    <dbReference type="NCBI Taxonomy" id="1940612"/>
    <lineage>
        <taxon>Bacteria</taxon>
        <taxon>Pseudomonadati</taxon>
        <taxon>Pseudomonadota</taxon>
        <taxon>Betaproteobacteria</taxon>
        <taxon>Burkholderiales</taxon>
        <taxon>Alcaligenaceae</taxon>
        <taxon>Pigmentiphaga</taxon>
    </lineage>
</organism>
<dbReference type="InterPro" id="IPR036388">
    <property type="entry name" value="WH-like_DNA-bd_sf"/>
</dbReference>
<dbReference type="Pfam" id="PF13412">
    <property type="entry name" value="HTH_24"/>
    <property type="match status" value="1"/>
</dbReference>
<dbReference type="GO" id="GO:0043565">
    <property type="term" value="F:sequence-specific DNA binding"/>
    <property type="evidence" value="ECO:0007669"/>
    <property type="project" value="InterPro"/>
</dbReference>
<keyword evidence="1" id="KW-0805">Transcription regulation</keyword>
<dbReference type="InterPro" id="IPR019887">
    <property type="entry name" value="Tscrpt_reg_AsnC/Lrp_C"/>
</dbReference>
<dbReference type="InterPro" id="IPR000485">
    <property type="entry name" value="AsnC-type_HTH_dom"/>
</dbReference>
<evidence type="ECO:0000313" key="6">
    <source>
        <dbReference type="Proteomes" id="UP000325161"/>
    </source>
</evidence>
<keyword evidence="6" id="KW-1185">Reference proteome</keyword>
<dbReference type="Gene3D" id="1.10.10.10">
    <property type="entry name" value="Winged helix-like DNA-binding domain superfamily/Winged helix DNA-binding domain"/>
    <property type="match status" value="1"/>
</dbReference>
<dbReference type="Proteomes" id="UP000325161">
    <property type="component" value="Chromosome"/>
</dbReference>
<dbReference type="PROSITE" id="PS50956">
    <property type="entry name" value="HTH_ASNC_2"/>
    <property type="match status" value="1"/>
</dbReference>
<dbReference type="InterPro" id="IPR036390">
    <property type="entry name" value="WH_DNA-bd_sf"/>
</dbReference>
<dbReference type="PANTHER" id="PTHR30154:SF34">
    <property type="entry name" value="TRANSCRIPTIONAL REGULATOR AZLB"/>
    <property type="match status" value="1"/>
</dbReference>
<evidence type="ECO:0000256" key="1">
    <source>
        <dbReference type="ARBA" id="ARBA00023015"/>
    </source>
</evidence>
<reference evidence="5 6" key="1">
    <citation type="submission" date="2019-08" db="EMBL/GenBank/DDBJ databases">
        <title>Amphibian skin-associated Pigmentiphaga: genome sequence and occurrence across geography and hosts.</title>
        <authorList>
            <person name="Bletz M.C."/>
            <person name="Bunk B."/>
            <person name="Sproeer C."/>
            <person name="Biwer P."/>
            <person name="Reiter S."/>
            <person name="Rabemananjara F.C.E."/>
            <person name="Schulz S."/>
            <person name="Overmann J."/>
            <person name="Vences M."/>
        </authorList>
    </citation>
    <scope>NUCLEOTIDE SEQUENCE [LARGE SCALE GENOMIC DNA]</scope>
    <source>
        <strain evidence="5 6">Mada1488</strain>
    </source>
</reference>
<dbReference type="OrthoDB" id="8526125at2"/>
<accession>A0A5C0B551</accession>
<proteinExistence type="predicted"/>
<dbReference type="SUPFAM" id="SSF46785">
    <property type="entry name" value="Winged helix' DNA-binding domain"/>
    <property type="match status" value="1"/>
</dbReference>
<dbReference type="PROSITE" id="PS00519">
    <property type="entry name" value="HTH_ASNC_1"/>
    <property type="match status" value="1"/>
</dbReference>
<keyword evidence="2" id="KW-0238">DNA-binding</keyword>
<evidence type="ECO:0000256" key="3">
    <source>
        <dbReference type="ARBA" id="ARBA00023163"/>
    </source>
</evidence>
<protein>
    <submittedName>
        <fullName evidence="5">Lrp/AsnC family transcriptional regulator</fullName>
    </submittedName>
</protein>
<dbReference type="InterPro" id="IPR019888">
    <property type="entry name" value="Tscrpt_reg_AsnC-like"/>
</dbReference>
<dbReference type="KEGG" id="pacr:FXN63_20670"/>
<gene>
    <name evidence="5" type="ORF">FXN63_20670</name>
</gene>
<evidence type="ECO:0000256" key="2">
    <source>
        <dbReference type="ARBA" id="ARBA00023125"/>
    </source>
</evidence>
<dbReference type="EMBL" id="CP043046">
    <property type="protein sequence ID" value="QEI07981.1"/>
    <property type="molecule type" value="Genomic_DNA"/>
</dbReference>
<dbReference type="InterPro" id="IPR011008">
    <property type="entry name" value="Dimeric_a/b-barrel"/>
</dbReference>
<dbReference type="RefSeq" id="WP_148817059.1">
    <property type="nucleotide sequence ID" value="NZ_CP043046.1"/>
</dbReference>
<dbReference type="Pfam" id="PF01037">
    <property type="entry name" value="AsnC_trans_reg"/>
    <property type="match status" value="1"/>
</dbReference>
<evidence type="ECO:0000259" key="4">
    <source>
        <dbReference type="PROSITE" id="PS50956"/>
    </source>
</evidence>
<feature type="domain" description="HTH asnC-type" evidence="4">
    <location>
        <begin position="6"/>
        <end position="67"/>
    </location>
</feature>
<dbReference type="InterPro" id="IPR011991">
    <property type="entry name" value="ArsR-like_HTH"/>
</dbReference>
<keyword evidence="3" id="KW-0804">Transcription</keyword>
<dbReference type="SUPFAM" id="SSF54909">
    <property type="entry name" value="Dimeric alpha+beta barrel"/>
    <property type="match status" value="1"/>
</dbReference>
<dbReference type="GO" id="GO:0006355">
    <property type="term" value="P:regulation of DNA-templated transcription"/>
    <property type="evidence" value="ECO:0007669"/>
    <property type="project" value="UniProtKB-ARBA"/>
</dbReference>
<sequence length="156" mass="17334">MATRKLDSIDARILSHLQRNAKLTNLELAELVNLSPSPCLARVKALERDGVISRYTALVNPASLGLNVNVFIRVRLEKQSREILASFEHAIGLREEVLDCYLMSGEADYLLRVVVPDVASLEKLTIDHLSRIPGVANIQSSFALKEVKIHSPLPVR</sequence>
<dbReference type="PANTHER" id="PTHR30154">
    <property type="entry name" value="LEUCINE-RESPONSIVE REGULATORY PROTEIN"/>
    <property type="match status" value="1"/>
</dbReference>
<evidence type="ECO:0000313" key="5">
    <source>
        <dbReference type="EMBL" id="QEI07981.1"/>
    </source>
</evidence>